<dbReference type="InterPro" id="IPR004140">
    <property type="entry name" value="Exo70"/>
</dbReference>
<evidence type="ECO:0000259" key="5">
    <source>
        <dbReference type="Pfam" id="PF03081"/>
    </source>
</evidence>
<dbReference type="FunCoup" id="A0A0C3DSM8">
    <property type="interactions" value="19"/>
</dbReference>
<evidence type="ECO:0000256" key="2">
    <source>
        <dbReference type="ARBA" id="ARBA00022448"/>
    </source>
</evidence>
<dbReference type="STRING" id="1036808.A0A0C3DSM8"/>
<dbReference type="EMBL" id="KN822076">
    <property type="protein sequence ID" value="KIM59204.1"/>
    <property type="molecule type" value="Genomic_DNA"/>
</dbReference>
<dbReference type="InParanoid" id="A0A0C3DSM8"/>
<dbReference type="HOGENOM" id="CLU_010236_4_3_1"/>
<keyword evidence="3 4" id="KW-0268">Exocytosis</keyword>
<feature type="domain" description="Exocyst complex subunit Exo70 C-terminal" evidence="5">
    <location>
        <begin position="243"/>
        <end position="615"/>
    </location>
</feature>
<comment type="function">
    <text evidence="4">Involved in the secretory pathway as part of the exocyst complex which tethers secretory vesicles to the sites of exocytosis. Also plays a role in the assembly of the exocyst.</text>
</comment>
<evidence type="ECO:0000313" key="7">
    <source>
        <dbReference type="Proteomes" id="UP000053989"/>
    </source>
</evidence>
<dbReference type="PANTHER" id="PTHR12542">
    <property type="entry name" value="EXOCYST COMPLEX PROTEIN EXO70"/>
    <property type="match status" value="1"/>
</dbReference>
<evidence type="ECO:0000313" key="6">
    <source>
        <dbReference type="EMBL" id="KIM59204.1"/>
    </source>
</evidence>
<dbReference type="AlphaFoldDB" id="A0A0C3DSM8"/>
<reference evidence="6 7" key="1">
    <citation type="submission" date="2014-04" db="EMBL/GenBank/DDBJ databases">
        <authorList>
            <consortium name="DOE Joint Genome Institute"/>
            <person name="Kuo A."/>
            <person name="Kohler A."/>
            <person name="Nagy L.G."/>
            <person name="Floudas D."/>
            <person name="Copeland A."/>
            <person name="Barry K.W."/>
            <person name="Cichocki N."/>
            <person name="Veneault-Fourrey C."/>
            <person name="LaButti K."/>
            <person name="Lindquist E.A."/>
            <person name="Lipzen A."/>
            <person name="Lundell T."/>
            <person name="Morin E."/>
            <person name="Murat C."/>
            <person name="Sun H."/>
            <person name="Tunlid A."/>
            <person name="Henrissat B."/>
            <person name="Grigoriev I.V."/>
            <person name="Hibbett D.S."/>
            <person name="Martin F."/>
            <person name="Nordberg H.P."/>
            <person name="Cantor M.N."/>
            <person name="Hua S.X."/>
        </authorList>
    </citation>
    <scope>NUCLEOTIDE SEQUENCE [LARGE SCALE GENOMIC DNA]</scope>
    <source>
        <strain evidence="6 7">Foug A</strain>
    </source>
</reference>
<evidence type="ECO:0000256" key="3">
    <source>
        <dbReference type="ARBA" id="ARBA00022483"/>
    </source>
</evidence>
<keyword evidence="7" id="KW-1185">Reference proteome</keyword>
<evidence type="ECO:0000256" key="1">
    <source>
        <dbReference type="ARBA" id="ARBA00006756"/>
    </source>
</evidence>
<dbReference type="GO" id="GO:0005935">
    <property type="term" value="C:cellular bud neck"/>
    <property type="evidence" value="ECO:0007669"/>
    <property type="project" value="UniProtKB-SubCell"/>
</dbReference>
<dbReference type="Gene3D" id="1.20.1280.170">
    <property type="entry name" value="Exocyst complex component Exo70"/>
    <property type="match status" value="1"/>
</dbReference>
<dbReference type="Proteomes" id="UP000053989">
    <property type="component" value="Unassembled WGS sequence"/>
</dbReference>
<comment type="subcellular location">
    <subcellularLocation>
        <location evidence="4">Bud</location>
    </subcellularLocation>
    <subcellularLocation>
        <location evidence="4">Bud neck</location>
    </subcellularLocation>
</comment>
<dbReference type="GO" id="GO:0015031">
    <property type="term" value="P:protein transport"/>
    <property type="evidence" value="ECO:0007669"/>
    <property type="project" value="UniProtKB-KW"/>
</dbReference>
<sequence>MDDDSAEIELLDQNLCKTRQISRRMISTLTGIDARLVKLERSILPLYTATQRLNQRSLNIDRALSKIDEVASSQEGIAVEEGLILRGPQPGQLETYMDILERLNAAIAFKASDADSRESARLVETGVKKLTQMYTKLVAEGSSGSPPIAGLDFTPVMFPPELLLSLQPIVTFLRALPQPSTHPSHPAAQAIFSTLKEAQRGYADMRGTWNRKSLETHAKRVIDRAETLDGVVAGKEFGTWVNNLLRVAETEYTLLTDLAPLSNPSFLASTYDTLVAPLLDLYTDTHTSLTSLIKRSLHKYTFHALSAYSALATSKSRWETLLVRRGDGRKDVNELRDGLNAIKGVCLRSFPEFLADLKLAPTTPGRGGEMGVSLTDFVVSTVQYLDKMPELEEAVGSVLQALGDGNWKMGDGKRVGKGQRPGTSDVDQRILIQHYVYDIITTTVSSLTAISRTLRRGAFGSIFLLNNICYFHARILLKPAHLGLAEFISKPTADALASAFRTAKAGYFEANFSPLMQALSEDREKEKIGSSAWKAATKEKFTRFYDLLEEVGERHRMAKVLEEDEEARKAVAEEAVKLVVPSLQRFTQKQRDKEFSKNPQKYIKLSTDEVETQIRNFYK</sequence>
<proteinExistence type="inferred from homology"/>
<dbReference type="GO" id="GO:0006887">
    <property type="term" value="P:exocytosis"/>
    <property type="evidence" value="ECO:0007669"/>
    <property type="project" value="UniProtKB-KW"/>
</dbReference>
<reference evidence="7" key="2">
    <citation type="submission" date="2015-01" db="EMBL/GenBank/DDBJ databases">
        <title>Evolutionary Origins and Diversification of the Mycorrhizal Mutualists.</title>
        <authorList>
            <consortium name="DOE Joint Genome Institute"/>
            <consortium name="Mycorrhizal Genomics Consortium"/>
            <person name="Kohler A."/>
            <person name="Kuo A."/>
            <person name="Nagy L.G."/>
            <person name="Floudas D."/>
            <person name="Copeland A."/>
            <person name="Barry K.W."/>
            <person name="Cichocki N."/>
            <person name="Veneault-Fourrey C."/>
            <person name="LaButti K."/>
            <person name="Lindquist E.A."/>
            <person name="Lipzen A."/>
            <person name="Lundell T."/>
            <person name="Morin E."/>
            <person name="Murat C."/>
            <person name="Riley R."/>
            <person name="Ohm R."/>
            <person name="Sun H."/>
            <person name="Tunlid A."/>
            <person name="Henrissat B."/>
            <person name="Grigoriev I.V."/>
            <person name="Hibbett D.S."/>
            <person name="Martin F."/>
        </authorList>
    </citation>
    <scope>NUCLEOTIDE SEQUENCE [LARGE SCALE GENOMIC DNA]</scope>
    <source>
        <strain evidence="7">Foug A</strain>
    </source>
</reference>
<dbReference type="SUPFAM" id="SSF74788">
    <property type="entry name" value="Cullin repeat-like"/>
    <property type="match status" value="1"/>
</dbReference>
<keyword evidence="2 4" id="KW-0813">Transport</keyword>
<organism evidence="6 7">
    <name type="scientific">Scleroderma citrinum Foug A</name>
    <dbReference type="NCBI Taxonomy" id="1036808"/>
    <lineage>
        <taxon>Eukaryota</taxon>
        <taxon>Fungi</taxon>
        <taxon>Dikarya</taxon>
        <taxon>Basidiomycota</taxon>
        <taxon>Agaricomycotina</taxon>
        <taxon>Agaricomycetes</taxon>
        <taxon>Agaricomycetidae</taxon>
        <taxon>Boletales</taxon>
        <taxon>Sclerodermatineae</taxon>
        <taxon>Sclerodermataceae</taxon>
        <taxon>Scleroderma</taxon>
    </lineage>
</organism>
<dbReference type="InterPro" id="IPR016159">
    <property type="entry name" value="Cullin_repeat-like_dom_sf"/>
</dbReference>
<accession>A0A0C3DSM8</accession>
<dbReference type="GO" id="GO:0005546">
    <property type="term" value="F:phosphatidylinositol-4,5-bisphosphate binding"/>
    <property type="evidence" value="ECO:0007669"/>
    <property type="project" value="InterPro"/>
</dbReference>
<dbReference type="InterPro" id="IPR046364">
    <property type="entry name" value="Exo70_C"/>
</dbReference>
<comment type="similarity">
    <text evidence="1 4">Belongs to the EXO70 family.</text>
</comment>
<dbReference type="PANTHER" id="PTHR12542:SF41">
    <property type="entry name" value="EXOCYST COMPLEX COMPONENT 7"/>
    <property type="match status" value="1"/>
</dbReference>
<gene>
    <name evidence="6" type="ORF">SCLCIDRAFT_27476</name>
</gene>
<evidence type="ECO:0000256" key="4">
    <source>
        <dbReference type="RuleBase" id="RU365026"/>
    </source>
</evidence>
<dbReference type="OrthoDB" id="1922221at2759"/>
<name>A0A0C3DSM8_9AGAM</name>
<keyword evidence="4" id="KW-0653">Protein transport</keyword>
<dbReference type="Pfam" id="PF03081">
    <property type="entry name" value="Exo70_C"/>
    <property type="match status" value="1"/>
</dbReference>
<protein>
    <recommendedName>
        <fullName evidence="4">Exocyst complex protein EXO70</fullName>
    </recommendedName>
</protein>
<dbReference type="GO" id="GO:0000145">
    <property type="term" value="C:exocyst"/>
    <property type="evidence" value="ECO:0007669"/>
    <property type="project" value="InterPro"/>
</dbReference>